<keyword evidence="2" id="KW-1185">Reference proteome</keyword>
<accession>A0A7J8A8I5</accession>
<proteinExistence type="predicted"/>
<dbReference type="Proteomes" id="UP000558488">
    <property type="component" value="Unassembled WGS sequence"/>
</dbReference>
<evidence type="ECO:0000313" key="2">
    <source>
        <dbReference type="Proteomes" id="UP000558488"/>
    </source>
</evidence>
<organism evidence="1 2">
    <name type="scientific">Pipistrellus kuhlii</name>
    <name type="common">Kuhl's pipistrelle</name>
    <dbReference type="NCBI Taxonomy" id="59472"/>
    <lineage>
        <taxon>Eukaryota</taxon>
        <taxon>Metazoa</taxon>
        <taxon>Chordata</taxon>
        <taxon>Craniata</taxon>
        <taxon>Vertebrata</taxon>
        <taxon>Euteleostomi</taxon>
        <taxon>Mammalia</taxon>
        <taxon>Eutheria</taxon>
        <taxon>Laurasiatheria</taxon>
        <taxon>Chiroptera</taxon>
        <taxon>Yangochiroptera</taxon>
        <taxon>Vespertilionidae</taxon>
        <taxon>Pipistrellus</taxon>
    </lineage>
</organism>
<evidence type="ECO:0000313" key="1">
    <source>
        <dbReference type="EMBL" id="KAF6382569.1"/>
    </source>
</evidence>
<sequence length="122" mass="13099">MERGKGRTKLTGPSPSDHHKSAFWTIRTNLSPTRALYRRLVHDISARGRGLSLSPACTFSNLGLVKGFWTAGLGIRPKSKVGHPFHNPGLLTLNRSLVCLPACPQLAPPASLLTPNCPSPPA</sequence>
<dbReference type="EMBL" id="JACAGB010000002">
    <property type="protein sequence ID" value="KAF6382569.1"/>
    <property type="molecule type" value="Genomic_DNA"/>
</dbReference>
<comment type="caution">
    <text evidence="1">The sequence shown here is derived from an EMBL/GenBank/DDBJ whole genome shotgun (WGS) entry which is preliminary data.</text>
</comment>
<reference evidence="1 2" key="1">
    <citation type="journal article" date="2020" name="Nature">
        <title>Six reference-quality genomes reveal evolution of bat adaptations.</title>
        <authorList>
            <person name="Jebb D."/>
            <person name="Huang Z."/>
            <person name="Pippel M."/>
            <person name="Hughes G.M."/>
            <person name="Lavrichenko K."/>
            <person name="Devanna P."/>
            <person name="Winkler S."/>
            <person name="Jermiin L.S."/>
            <person name="Skirmuntt E.C."/>
            <person name="Katzourakis A."/>
            <person name="Burkitt-Gray L."/>
            <person name="Ray D.A."/>
            <person name="Sullivan K.A.M."/>
            <person name="Roscito J.G."/>
            <person name="Kirilenko B.M."/>
            <person name="Davalos L.M."/>
            <person name="Corthals A.P."/>
            <person name="Power M.L."/>
            <person name="Jones G."/>
            <person name="Ransome R.D."/>
            <person name="Dechmann D.K.N."/>
            <person name="Locatelli A.G."/>
            <person name="Puechmaille S.J."/>
            <person name="Fedrigo O."/>
            <person name="Jarvis E.D."/>
            <person name="Hiller M."/>
            <person name="Vernes S.C."/>
            <person name="Myers E.W."/>
            <person name="Teeling E.C."/>
        </authorList>
    </citation>
    <scope>NUCLEOTIDE SEQUENCE [LARGE SCALE GENOMIC DNA]</scope>
    <source>
        <strain evidence="1">MPipKuh1</strain>
        <tissue evidence="1">Flight muscle</tissue>
    </source>
</reference>
<gene>
    <name evidence="1" type="ORF">mPipKuh1_008931</name>
</gene>
<dbReference type="AlphaFoldDB" id="A0A7J8A8I5"/>
<protein>
    <submittedName>
        <fullName evidence="1">Uncharacterized protein</fullName>
    </submittedName>
</protein>
<name>A0A7J8A8I5_PIPKU</name>